<dbReference type="EMBL" id="FOXX01000001">
    <property type="protein sequence ID" value="SFQ04946.1"/>
    <property type="molecule type" value="Genomic_DNA"/>
</dbReference>
<accession>A0A1I5VD84</accession>
<gene>
    <name evidence="1" type="ORF">SAMN02745910_00043</name>
</gene>
<reference evidence="1 2" key="1">
    <citation type="submission" date="2016-10" db="EMBL/GenBank/DDBJ databases">
        <authorList>
            <person name="Varghese N."/>
            <person name="Submissions S."/>
        </authorList>
    </citation>
    <scope>NUCLEOTIDE SEQUENCE [LARGE SCALE GENOMIC DNA]</scope>
    <source>
        <strain evidence="1 2">DSM 13796</strain>
    </source>
</reference>
<protein>
    <submittedName>
        <fullName evidence="1">Fur-regulated basic protein A</fullName>
    </submittedName>
</protein>
<sequence>MNKVKQKAAEDRKNQLITKLLNVGLYKKYGKHLYEFSLQELEKEYLKQTKQKIISRT</sequence>
<dbReference type="InterPro" id="IPR025072">
    <property type="entry name" value="Fur_reg_FbpA"/>
</dbReference>
<name>A0A1I5VD84_9BACI</name>
<comment type="caution">
    <text evidence="1">The sequence shown here is derived from an EMBL/GenBank/DDBJ whole genome shotgun (WGS) entry which is preliminary data.</text>
</comment>
<proteinExistence type="predicted"/>
<keyword evidence="2" id="KW-1185">Reference proteome</keyword>
<evidence type="ECO:0000313" key="1">
    <source>
        <dbReference type="EMBL" id="SFQ04946.1"/>
    </source>
</evidence>
<organism evidence="1 2">
    <name type="scientific">Priestia endophytica DSM 13796</name>
    <dbReference type="NCBI Taxonomy" id="1121089"/>
    <lineage>
        <taxon>Bacteria</taxon>
        <taxon>Bacillati</taxon>
        <taxon>Bacillota</taxon>
        <taxon>Bacilli</taxon>
        <taxon>Bacillales</taxon>
        <taxon>Bacillaceae</taxon>
        <taxon>Priestia</taxon>
    </lineage>
</organism>
<dbReference type="Proteomes" id="UP000182762">
    <property type="component" value="Unassembled WGS sequence"/>
</dbReference>
<evidence type="ECO:0000313" key="2">
    <source>
        <dbReference type="Proteomes" id="UP000182762"/>
    </source>
</evidence>
<dbReference type="Pfam" id="PF13076">
    <property type="entry name" value="Fur_reg_FbpA"/>
    <property type="match status" value="1"/>
</dbReference>